<feature type="region of interest" description="Disordered" evidence="1">
    <location>
        <begin position="37"/>
        <end position="174"/>
    </location>
</feature>
<evidence type="ECO:0000256" key="1">
    <source>
        <dbReference type="SAM" id="MobiDB-lite"/>
    </source>
</evidence>
<gene>
    <name evidence="2" type="ORF">CITCOLO1_LOCUS8373</name>
</gene>
<accession>A0ABP0Y951</accession>
<evidence type="ECO:0000313" key="2">
    <source>
        <dbReference type="EMBL" id="CAK9316512.1"/>
    </source>
</evidence>
<evidence type="ECO:0000313" key="3">
    <source>
        <dbReference type="Proteomes" id="UP001642487"/>
    </source>
</evidence>
<feature type="compositionally biased region" description="Polar residues" evidence="1">
    <location>
        <begin position="164"/>
        <end position="174"/>
    </location>
</feature>
<organism evidence="2 3">
    <name type="scientific">Citrullus colocynthis</name>
    <name type="common">colocynth</name>
    <dbReference type="NCBI Taxonomy" id="252529"/>
    <lineage>
        <taxon>Eukaryota</taxon>
        <taxon>Viridiplantae</taxon>
        <taxon>Streptophyta</taxon>
        <taxon>Embryophyta</taxon>
        <taxon>Tracheophyta</taxon>
        <taxon>Spermatophyta</taxon>
        <taxon>Magnoliopsida</taxon>
        <taxon>eudicotyledons</taxon>
        <taxon>Gunneridae</taxon>
        <taxon>Pentapetalae</taxon>
        <taxon>rosids</taxon>
        <taxon>fabids</taxon>
        <taxon>Cucurbitales</taxon>
        <taxon>Cucurbitaceae</taxon>
        <taxon>Benincaseae</taxon>
        <taxon>Citrullus</taxon>
    </lineage>
</organism>
<reference evidence="2 3" key="1">
    <citation type="submission" date="2024-03" db="EMBL/GenBank/DDBJ databases">
        <authorList>
            <person name="Gkanogiannis A."/>
            <person name="Becerra Lopez-Lavalle L."/>
        </authorList>
    </citation>
    <scope>NUCLEOTIDE SEQUENCE [LARGE SCALE GENOMIC DNA]</scope>
</reference>
<proteinExistence type="predicted"/>
<dbReference type="Proteomes" id="UP001642487">
    <property type="component" value="Chromosome 3"/>
</dbReference>
<dbReference type="EMBL" id="OZ021737">
    <property type="protein sequence ID" value="CAK9316512.1"/>
    <property type="molecule type" value="Genomic_DNA"/>
</dbReference>
<keyword evidence="3" id="KW-1185">Reference proteome</keyword>
<protein>
    <submittedName>
        <fullName evidence="2">Uncharacterized protein</fullName>
    </submittedName>
</protein>
<feature type="compositionally biased region" description="Basic residues" evidence="1">
    <location>
        <begin position="128"/>
        <end position="137"/>
    </location>
</feature>
<name>A0ABP0Y951_9ROSI</name>
<sequence>MDGATNFEAKNFPIPPFWIRIQSPLSISLALISPKSSLKFPKKPHSNKKPPSPISTSIHYTPILQFPFNGGNNGNHRDPQRQMLHPQQSSTPPFKAHQTHLPSQPPNPTQIFPRRYRHRRSNLLNTQLRRRRLRRPTNRGSSGGRQPGSGSFAAAHPCGGLGSVQHSSAGAESD</sequence>